<proteinExistence type="predicted"/>
<reference evidence="2" key="2">
    <citation type="submission" date="2020-11" db="EMBL/GenBank/DDBJ databases">
        <authorList>
            <person name="McCartney M.A."/>
            <person name="Auch B."/>
            <person name="Kono T."/>
            <person name="Mallez S."/>
            <person name="Becker A."/>
            <person name="Gohl D.M."/>
            <person name="Silverstein K.A.T."/>
            <person name="Koren S."/>
            <person name="Bechman K.B."/>
            <person name="Herman A."/>
            <person name="Abrahante J.E."/>
            <person name="Garbe J."/>
        </authorList>
    </citation>
    <scope>NUCLEOTIDE SEQUENCE</scope>
    <source>
        <strain evidence="2">Duluth1</strain>
        <tissue evidence="2">Whole animal</tissue>
    </source>
</reference>
<dbReference type="EMBL" id="JAIWYP010000016">
    <property type="protein sequence ID" value="KAH3694002.1"/>
    <property type="molecule type" value="Genomic_DNA"/>
</dbReference>
<dbReference type="PANTHER" id="PTHR33332">
    <property type="entry name" value="REVERSE TRANSCRIPTASE DOMAIN-CONTAINING PROTEIN"/>
    <property type="match status" value="1"/>
</dbReference>
<organism evidence="2 3">
    <name type="scientific">Dreissena polymorpha</name>
    <name type="common">Zebra mussel</name>
    <name type="synonym">Mytilus polymorpha</name>
    <dbReference type="NCBI Taxonomy" id="45954"/>
    <lineage>
        <taxon>Eukaryota</taxon>
        <taxon>Metazoa</taxon>
        <taxon>Spiralia</taxon>
        <taxon>Lophotrochozoa</taxon>
        <taxon>Mollusca</taxon>
        <taxon>Bivalvia</taxon>
        <taxon>Autobranchia</taxon>
        <taxon>Heteroconchia</taxon>
        <taxon>Euheterodonta</taxon>
        <taxon>Imparidentia</taxon>
        <taxon>Neoheterodontei</taxon>
        <taxon>Myida</taxon>
        <taxon>Dreissenoidea</taxon>
        <taxon>Dreissenidae</taxon>
        <taxon>Dreissena</taxon>
    </lineage>
</organism>
<dbReference type="SUPFAM" id="SSF56672">
    <property type="entry name" value="DNA/RNA polymerases"/>
    <property type="match status" value="1"/>
</dbReference>
<evidence type="ECO:0000313" key="3">
    <source>
        <dbReference type="Proteomes" id="UP000828390"/>
    </source>
</evidence>
<name>A0A9D3Y6C5_DREPO</name>
<dbReference type="InterPro" id="IPR043502">
    <property type="entry name" value="DNA/RNA_pol_sf"/>
</dbReference>
<evidence type="ECO:0000259" key="1">
    <source>
        <dbReference type="PROSITE" id="PS50878"/>
    </source>
</evidence>
<gene>
    <name evidence="2" type="ORF">DPMN_081441</name>
</gene>
<comment type="caution">
    <text evidence="2">The sequence shown here is derived from an EMBL/GenBank/DDBJ whole genome shotgun (WGS) entry which is preliminary data.</text>
</comment>
<reference evidence="2" key="1">
    <citation type="journal article" date="2019" name="bioRxiv">
        <title>The Genome of the Zebra Mussel, Dreissena polymorpha: A Resource for Invasive Species Research.</title>
        <authorList>
            <person name="McCartney M.A."/>
            <person name="Auch B."/>
            <person name="Kono T."/>
            <person name="Mallez S."/>
            <person name="Zhang Y."/>
            <person name="Obille A."/>
            <person name="Becker A."/>
            <person name="Abrahante J.E."/>
            <person name="Garbe J."/>
            <person name="Badalamenti J.P."/>
            <person name="Herman A."/>
            <person name="Mangelson H."/>
            <person name="Liachko I."/>
            <person name="Sullivan S."/>
            <person name="Sone E.D."/>
            <person name="Koren S."/>
            <person name="Silverstein K.A.T."/>
            <person name="Beckman K.B."/>
            <person name="Gohl D.M."/>
        </authorList>
    </citation>
    <scope>NUCLEOTIDE SEQUENCE</scope>
    <source>
        <strain evidence="2">Duluth1</strain>
        <tissue evidence="2">Whole animal</tissue>
    </source>
</reference>
<dbReference type="CDD" id="cd01650">
    <property type="entry name" value="RT_nLTR_like"/>
    <property type="match status" value="1"/>
</dbReference>
<sequence>MIQSTISDLYKDDKKESLTETDYEKANVLGEFFSSVFTQEPNDKLPDIQLKDCPIEDEIDITVELVKKKLDELVINKSPEPDQISPRILKELSSTLALPICIIFKNSIDTSTLPDEWKTAHISAIYKKGDKKDAGNYRPVSLTCILCKLLKKIVREKMVKHMKNHNMFSENQFGFISGRSTVLQLLAVLDKWTEILDRGGSIDVAYCDYMKAFNKVSHRRLVHKLKIYRFGNKFINWIENFLSYRRQKFIVNGSESKWQPVTSGIPQGSVLGPMLFDITENIENESQLYLYADDTKIFREIALEKDKEMLQQDIFSMSKRSDKWLLRFHPDKCKTMTIRNKKLGERTYKLRPDLKPMEISHAEKDIGSP</sequence>
<accession>A0A9D3Y6C5</accession>
<dbReference type="PROSITE" id="PS50878">
    <property type="entry name" value="RT_POL"/>
    <property type="match status" value="1"/>
</dbReference>
<keyword evidence="3" id="KW-1185">Reference proteome</keyword>
<dbReference type="Proteomes" id="UP000828390">
    <property type="component" value="Unassembled WGS sequence"/>
</dbReference>
<evidence type="ECO:0000313" key="2">
    <source>
        <dbReference type="EMBL" id="KAH3694002.1"/>
    </source>
</evidence>
<feature type="domain" description="Reverse transcriptase" evidence="1">
    <location>
        <begin position="106"/>
        <end position="347"/>
    </location>
</feature>
<protein>
    <recommendedName>
        <fullName evidence="1">Reverse transcriptase domain-containing protein</fullName>
    </recommendedName>
</protein>
<dbReference type="AlphaFoldDB" id="A0A9D3Y6C5"/>
<dbReference type="Pfam" id="PF00078">
    <property type="entry name" value="RVT_1"/>
    <property type="match status" value="1"/>
</dbReference>
<dbReference type="InterPro" id="IPR000477">
    <property type="entry name" value="RT_dom"/>
</dbReference>